<feature type="transmembrane region" description="Helical" evidence="7">
    <location>
        <begin position="217"/>
        <end position="239"/>
    </location>
</feature>
<keyword evidence="2 7" id="KW-1003">Cell membrane</keyword>
<evidence type="ECO:0000256" key="5">
    <source>
        <dbReference type="ARBA" id="ARBA00022989"/>
    </source>
</evidence>
<keyword evidence="8" id="KW-0328">Glycosyltransferase</keyword>
<dbReference type="PANTHER" id="PTHR30589">
    <property type="entry name" value="PROLIPOPROTEIN DIACYLGLYCERYL TRANSFERASE"/>
    <property type="match status" value="1"/>
</dbReference>
<dbReference type="EC" id="2.5.1.145" evidence="7"/>
<dbReference type="Proteomes" id="UP001652432">
    <property type="component" value="Unassembled WGS sequence"/>
</dbReference>
<evidence type="ECO:0000313" key="8">
    <source>
        <dbReference type="EMBL" id="MCU6745418.1"/>
    </source>
</evidence>
<dbReference type="RefSeq" id="WP_262575461.1">
    <property type="nucleotide sequence ID" value="NZ_JAOQKJ010000011.1"/>
</dbReference>
<evidence type="ECO:0000256" key="4">
    <source>
        <dbReference type="ARBA" id="ARBA00022692"/>
    </source>
</evidence>
<evidence type="ECO:0000313" key="9">
    <source>
        <dbReference type="Proteomes" id="UP001652432"/>
    </source>
</evidence>
<reference evidence="8 9" key="1">
    <citation type="journal article" date="2021" name="ISME Commun">
        <title>Automated analysis of genomic sequences facilitates high-throughput and comprehensive description of bacteria.</title>
        <authorList>
            <person name="Hitch T.C.A."/>
        </authorList>
    </citation>
    <scope>NUCLEOTIDE SEQUENCE [LARGE SCALE GENOMIC DNA]</scope>
    <source>
        <strain evidence="8 9">Sanger_18</strain>
    </source>
</reference>
<evidence type="ECO:0000256" key="6">
    <source>
        <dbReference type="ARBA" id="ARBA00023136"/>
    </source>
</evidence>
<keyword evidence="3 7" id="KW-0808">Transferase</keyword>
<comment type="subcellular location">
    <subcellularLocation>
        <location evidence="7">Cell membrane</location>
        <topology evidence="7">Multi-pass membrane protein</topology>
    </subcellularLocation>
</comment>
<evidence type="ECO:0000256" key="1">
    <source>
        <dbReference type="ARBA" id="ARBA00007150"/>
    </source>
</evidence>
<accession>A0ABT2T593</accession>
<dbReference type="NCBIfam" id="TIGR00544">
    <property type="entry name" value="lgt"/>
    <property type="match status" value="1"/>
</dbReference>
<dbReference type="HAMAP" id="MF_01147">
    <property type="entry name" value="Lgt"/>
    <property type="match status" value="1"/>
</dbReference>
<sequence>MKVDLFSIGPFTVHGYGLMIGIGVLCCVFMAMKRAKKYGLIEDAIVDIAIWGLIGGFLGAKLLFLIVEWKQFLKNPLALLGSEGFVVYGGIIAGVVAAILYCKKKKLIFLDYFDLAAPSIAMAQGFGRIGCFLAGCCYGRETDLPIGVIFPEGALAPAGIRLLPTQLISSAGNFLIMAILLATYPRRKRKGDTGFLYMLLYGVGRFLIEFLRNDERGAVGGLSTSQFISLFIVAAGILLMCNKRRALVEAAGQTGADGKTDTE</sequence>
<keyword evidence="6 7" id="KW-0472">Membrane</keyword>
<organism evidence="8 9">
    <name type="scientific">Suilimivivens aceti</name>
    <dbReference type="NCBI Taxonomy" id="2981774"/>
    <lineage>
        <taxon>Bacteria</taxon>
        <taxon>Bacillati</taxon>
        <taxon>Bacillota</taxon>
        <taxon>Clostridia</taxon>
        <taxon>Lachnospirales</taxon>
        <taxon>Lachnospiraceae</taxon>
        <taxon>Suilimivivens</taxon>
    </lineage>
</organism>
<dbReference type="InterPro" id="IPR001640">
    <property type="entry name" value="Lgt"/>
</dbReference>
<dbReference type="NCBIfam" id="NF000778">
    <property type="entry name" value="PRK00052.3-4"/>
    <property type="match status" value="1"/>
</dbReference>
<dbReference type="GO" id="GO:0016757">
    <property type="term" value="F:glycosyltransferase activity"/>
    <property type="evidence" value="ECO:0007669"/>
    <property type="project" value="UniProtKB-KW"/>
</dbReference>
<dbReference type="PANTHER" id="PTHR30589:SF0">
    <property type="entry name" value="PHOSPHATIDYLGLYCEROL--PROLIPOPROTEIN DIACYLGLYCERYL TRANSFERASE"/>
    <property type="match status" value="1"/>
</dbReference>
<feature type="transmembrane region" description="Helical" evidence="7">
    <location>
        <begin position="85"/>
        <end position="102"/>
    </location>
</feature>
<comment type="caution">
    <text evidence="8">The sequence shown here is derived from an EMBL/GenBank/DDBJ whole genome shotgun (WGS) entry which is preliminary data.</text>
</comment>
<comment type="pathway">
    <text evidence="7">Protein modification; lipoprotein biosynthesis (diacylglyceryl transfer).</text>
</comment>
<keyword evidence="4 7" id="KW-0812">Transmembrane</keyword>
<protein>
    <recommendedName>
        <fullName evidence="7">Phosphatidylglycerol--prolipoprotein diacylglyceryl transferase</fullName>
        <ecNumber evidence="7">2.5.1.145</ecNumber>
    </recommendedName>
</protein>
<evidence type="ECO:0000256" key="3">
    <source>
        <dbReference type="ARBA" id="ARBA00022679"/>
    </source>
</evidence>
<keyword evidence="5 7" id="KW-1133">Transmembrane helix</keyword>
<name>A0ABT2T593_9FIRM</name>
<comment type="catalytic activity">
    <reaction evidence="7">
        <text>L-cysteinyl-[prolipoprotein] + a 1,2-diacyl-sn-glycero-3-phospho-(1'-sn-glycerol) = an S-1,2-diacyl-sn-glyceryl-L-cysteinyl-[prolipoprotein] + sn-glycerol 1-phosphate + H(+)</text>
        <dbReference type="Rhea" id="RHEA:56712"/>
        <dbReference type="Rhea" id="RHEA-COMP:14679"/>
        <dbReference type="Rhea" id="RHEA-COMP:14680"/>
        <dbReference type="ChEBI" id="CHEBI:15378"/>
        <dbReference type="ChEBI" id="CHEBI:29950"/>
        <dbReference type="ChEBI" id="CHEBI:57685"/>
        <dbReference type="ChEBI" id="CHEBI:64716"/>
        <dbReference type="ChEBI" id="CHEBI:140658"/>
        <dbReference type="EC" id="2.5.1.145"/>
    </reaction>
</comment>
<feature type="transmembrane region" description="Helical" evidence="7">
    <location>
        <begin position="13"/>
        <end position="32"/>
    </location>
</feature>
<dbReference type="EMBL" id="JAOQKJ010000011">
    <property type="protein sequence ID" value="MCU6745418.1"/>
    <property type="molecule type" value="Genomic_DNA"/>
</dbReference>
<comment type="function">
    <text evidence="7">Catalyzes the transfer of the diacylglyceryl group from phosphatidylglycerol to the sulfhydryl group of the N-terminal cysteine of a prolipoprotein, the first step in the formation of mature lipoproteins.</text>
</comment>
<evidence type="ECO:0000256" key="2">
    <source>
        <dbReference type="ARBA" id="ARBA00022475"/>
    </source>
</evidence>
<comment type="similarity">
    <text evidence="1 7">Belongs to the Lgt family.</text>
</comment>
<feature type="transmembrane region" description="Helical" evidence="7">
    <location>
        <begin position="44"/>
        <end position="65"/>
    </location>
</feature>
<gene>
    <name evidence="7" type="primary">lgt</name>
    <name evidence="8" type="ORF">OCV77_13135</name>
</gene>
<evidence type="ECO:0000256" key="7">
    <source>
        <dbReference type="HAMAP-Rule" id="MF_01147"/>
    </source>
</evidence>
<proteinExistence type="inferred from homology"/>
<feature type="binding site" evidence="7">
    <location>
        <position position="128"/>
    </location>
    <ligand>
        <name>a 1,2-diacyl-sn-glycero-3-phospho-(1'-sn-glycerol)</name>
        <dbReference type="ChEBI" id="CHEBI:64716"/>
    </ligand>
</feature>
<feature type="transmembrane region" description="Helical" evidence="7">
    <location>
        <begin position="194"/>
        <end position="211"/>
    </location>
</feature>
<dbReference type="Pfam" id="PF01790">
    <property type="entry name" value="LGT"/>
    <property type="match status" value="1"/>
</dbReference>
<keyword evidence="9" id="KW-1185">Reference proteome</keyword>